<dbReference type="RefSeq" id="WP_273739525.1">
    <property type="nucleotide sequence ID" value="NZ_JAQIVI010000269.1"/>
</dbReference>
<evidence type="ECO:0000256" key="2">
    <source>
        <dbReference type="ARBA" id="ARBA00022741"/>
    </source>
</evidence>
<evidence type="ECO:0000256" key="4">
    <source>
        <dbReference type="ARBA" id="ARBA00023315"/>
    </source>
</evidence>
<comment type="caution">
    <text evidence="8">The sequence shown here is derived from an EMBL/GenBank/DDBJ whole genome shotgun (WGS) entry which is preliminary data.</text>
</comment>
<organism evidence="8 9">
    <name type="scientific">Natrinema soli</name>
    <dbReference type="NCBI Taxonomy" id="1930624"/>
    <lineage>
        <taxon>Archaea</taxon>
        <taxon>Methanobacteriati</taxon>
        <taxon>Methanobacteriota</taxon>
        <taxon>Stenosarchaea group</taxon>
        <taxon>Halobacteria</taxon>
        <taxon>Halobacteriales</taxon>
        <taxon>Natrialbaceae</taxon>
        <taxon>Natrinema</taxon>
    </lineage>
</organism>
<evidence type="ECO:0000256" key="5">
    <source>
        <dbReference type="SAM" id="MobiDB-lite"/>
    </source>
</evidence>
<dbReference type="EMBL" id="JBHSWV010000269">
    <property type="protein sequence ID" value="MFC6766570.1"/>
    <property type="molecule type" value="Genomic_DNA"/>
</dbReference>
<dbReference type="InterPro" id="IPR032672">
    <property type="entry name" value="TmcA/NAT10/Kre33"/>
</dbReference>
<dbReference type="PANTHER" id="PTHR10925:SF5">
    <property type="entry name" value="RNA CYTIDINE ACETYLTRANSFERASE"/>
    <property type="match status" value="1"/>
</dbReference>
<dbReference type="GO" id="GO:0008080">
    <property type="term" value="F:N-acetyltransferase activity"/>
    <property type="evidence" value="ECO:0007669"/>
    <property type="project" value="UniProtKB-ARBA"/>
</dbReference>
<dbReference type="InterPro" id="IPR027417">
    <property type="entry name" value="P-loop_NTPase"/>
</dbReference>
<feature type="non-terminal residue" evidence="8">
    <location>
        <position position="325"/>
    </location>
</feature>
<keyword evidence="9" id="KW-1185">Reference proteome</keyword>
<dbReference type="AlphaFoldDB" id="A0ABD5STW7"/>
<reference evidence="8 9" key="1">
    <citation type="journal article" date="2019" name="Int. J. Syst. Evol. Microbiol.">
        <title>The Global Catalogue of Microorganisms (GCM) 10K type strain sequencing project: providing services to taxonomists for standard genome sequencing and annotation.</title>
        <authorList>
            <consortium name="The Broad Institute Genomics Platform"/>
            <consortium name="The Broad Institute Genome Sequencing Center for Infectious Disease"/>
            <person name="Wu L."/>
            <person name="Ma J."/>
        </authorList>
    </citation>
    <scope>NUCLEOTIDE SEQUENCE [LARGE SCALE GENOMIC DNA]</scope>
    <source>
        <strain evidence="8 9">LMG 29247</strain>
    </source>
</reference>
<feature type="domain" description="TcmA/NAT10 helicase" evidence="6">
    <location>
        <begin position="223"/>
        <end position="325"/>
    </location>
</feature>
<evidence type="ECO:0000256" key="3">
    <source>
        <dbReference type="ARBA" id="ARBA00022840"/>
    </source>
</evidence>
<dbReference type="InterPro" id="IPR007807">
    <property type="entry name" value="TcmA/NAT10_helicase"/>
</dbReference>
<evidence type="ECO:0000313" key="9">
    <source>
        <dbReference type="Proteomes" id="UP001596383"/>
    </source>
</evidence>
<dbReference type="PANTHER" id="PTHR10925">
    <property type="entry name" value="N-ACETYLTRANSFERASE 10"/>
    <property type="match status" value="1"/>
</dbReference>
<evidence type="ECO:0000259" key="7">
    <source>
        <dbReference type="Pfam" id="PF08351"/>
    </source>
</evidence>
<keyword evidence="3" id="KW-0067">ATP-binding</keyword>
<accession>A0ABD5STW7</accession>
<keyword evidence="2" id="KW-0547">Nucleotide-binding</keyword>
<gene>
    <name evidence="8" type="ORF">ACFQE6_16705</name>
</gene>
<dbReference type="SUPFAM" id="SSF52540">
    <property type="entry name" value="P-loop containing nucleoside triphosphate hydrolases"/>
    <property type="match status" value="1"/>
</dbReference>
<keyword evidence="1" id="KW-0808">Transferase</keyword>
<dbReference type="InterPro" id="IPR013562">
    <property type="entry name" value="TmcA/NAT10_N"/>
</dbReference>
<dbReference type="Pfam" id="PF08351">
    <property type="entry name" value="TmcA_N"/>
    <property type="match status" value="1"/>
</dbReference>
<feature type="domain" description="TmcA/NAT10 N-terminal" evidence="7">
    <location>
        <begin position="7"/>
        <end position="161"/>
    </location>
</feature>
<name>A0ABD5STW7_9EURY</name>
<evidence type="ECO:0000259" key="6">
    <source>
        <dbReference type="Pfam" id="PF05127"/>
    </source>
</evidence>
<dbReference type="Pfam" id="PF05127">
    <property type="entry name" value="NAT10_TcmA_helicase"/>
    <property type="match status" value="1"/>
</dbReference>
<evidence type="ECO:0000313" key="8">
    <source>
        <dbReference type="EMBL" id="MFC6766570.1"/>
    </source>
</evidence>
<sequence>MNVDLVGLAESLAEEATRANERRMLVLAGDRERGYDALESILETLPVGITETTLVGPDERLRCEQIPQVNAGDLLGTTRDVIAIDAHEELQPNALGKVVGAVDGGGLLLLLAPPLEAWPDRRDGFDASLAVPPFELDDVTGRFRRRLVETLREHRGIAIVDLESERLEADGLTDSPPRLPPKTPSPPPDHRFPAAVYEACLTADQGDAVAAFESLLEADQAVVLEADRGRGKSSAAGLAAGAFAIRGENVLVTAPAARNTSELFERAGELCERLEGDTATVEPRRIETGGGGSVEFREPSAAITALESADIVVVDEAAALPVATL</sequence>
<dbReference type="Gene3D" id="3.40.50.11040">
    <property type="match status" value="1"/>
</dbReference>
<protein>
    <submittedName>
        <fullName evidence="8">tRNA(Met) cytidine acetyltransferase TmcA domain-containing protein</fullName>
    </submittedName>
</protein>
<feature type="compositionally biased region" description="Pro residues" evidence="5">
    <location>
        <begin position="177"/>
        <end position="187"/>
    </location>
</feature>
<dbReference type="GO" id="GO:0005524">
    <property type="term" value="F:ATP binding"/>
    <property type="evidence" value="ECO:0007669"/>
    <property type="project" value="UniProtKB-KW"/>
</dbReference>
<proteinExistence type="predicted"/>
<dbReference type="Gene3D" id="3.40.50.300">
    <property type="entry name" value="P-loop containing nucleotide triphosphate hydrolases"/>
    <property type="match status" value="1"/>
</dbReference>
<dbReference type="Proteomes" id="UP001596383">
    <property type="component" value="Unassembled WGS sequence"/>
</dbReference>
<evidence type="ECO:0000256" key="1">
    <source>
        <dbReference type="ARBA" id="ARBA00022679"/>
    </source>
</evidence>
<feature type="region of interest" description="Disordered" evidence="5">
    <location>
        <begin position="169"/>
        <end position="188"/>
    </location>
</feature>
<keyword evidence="4" id="KW-0012">Acyltransferase</keyword>